<feature type="domain" description="Transposon Tn7 transposition protein TnsD C-terminal" evidence="2">
    <location>
        <begin position="327"/>
        <end position="447"/>
    </location>
</feature>
<dbReference type="Pfam" id="PF06527">
    <property type="entry name" value="TniQ"/>
    <property type="match status" value="1"/>
</dbReference>
<dbReference type="EMBL" id="JACVHL010000003">
    <property type="protein sequence ID" value="MCC3804137.1"/>
    <property type="molecule type" value="Genomic_DNA"/>
</dbReference>
<protein>
    <submittedName>
        <fullName evidence="3">TniQ family protein</fullName>
    </submittedName>
</protein>
<evidence type="ECO:0000259" key="1">
    <source>
        <dbReference type="Pfam" id="PF06527"/>
    </source>
</evidence>
<dbReference type="Proteomes" id="UP000726777">
    <property type="component" value="Unassembled WGS sequence"/>
</dbReference>
<organism evidence="3 4">
    <name type="scientific">Vibrio parahaemolyticus</name>
    <dbReference type="NCBI Taxonomy" id="670"/>
    <lineage>
        <taxon>Bacteria</taxon>
        <taxon>Pseudomonadati</taxon>
        <taxon>Pseudomonadota</taxon>
        <taxon>Gammaproteobacteria</taxon>
        <taxon>Vibrionales</taxon>
        <taxon>Vibrionaceae</taxon>
        <taxon>Vibrio</taxon>
    </lineage>
</organism>
<accession>A0A9Q3UA92</accession>
<comment type="caution">
    <text evidence="3">The sequence shown here is derived from an EMBL/GenBank/DDBJ whole genome shotgun (WGS) entry which is preliminary data.</text>
</comment>
<dbReference type="Pfam" id="PF15978">
    <property type="entry name" value="TnsD"/>
    <property type="match status" value="2"/>
</dbReference>
<dbReference type="InterPro" id="IPR009492">
    <property type="entry name" value="TniQ"/>
</dbReference>
<evidence type="ECO:0000259" key="2">
    <source>
        <dbReference type="Pfam" id="PF15978"/>
    </source>
</evidence>
<feature type="domain" description="TniQ" evidence="1">
    <location>
        <begin position="6"/>
        <end position="158"/>
    </location>
</feature>
<evidence type="ECO:0000313" key="3">
    <source>
        <dbReference type="EMBL" id="MCC3804137.1"/>
    </source>
</evidence>
<dbReference type="AlphaFoldDB" id="A0A9Q3UA92"/>
<dbReference type="RefSeq" id="WP_228084472.1">
    <property type="nucleotide sequence ID" value="NZ_CP064041.1"/>
</dbReference>
<dbReference type="InterPro" id="IPR032750">
    <property type="entry name" value="TnsD_C"/>
</dbReference>
<feature type="domain" description="Transposon Tn7 transposition protein TnsD C-terminal" evidence="2">
    <location>
        <begin position="203"/>
        <end position="322"/>
    </location>
</feature>
<gene>
    <name evidence="3" type="ORF">IB292_03710</name>
</gene>
<evidence type="ECO:0000313" key="4">
    <source>
        <dbReference type="Proteomes" id="UP000726777"/>
    </source>
</evidence>
<sequence length="515" mass="59852">MAVLNFPIPYTEELMYSIVARAGVRQGLTSPKQLLDEVFESRSIIATIDLSNHLATLSRWLPEEFTPDRLIYSHSLFPLYAPFVPEARRLQCMNWLYLGSQGAAHLALGIAASRIKSPRFVRYCPGCMAAQREQYGEYFWLREWQVAGVESCPEHGVLMDTRISRPLIERHRFIAAAPEHCLVTKQQKGMRVSDWITTQVRRLLVRPAQASPGVEQWTEYYRSLAYRLGFYRGKAQVDHSAIKNKVLKVWPAAWLIRNHLMPPSSDINDSDWLKAIFRKHRKSFNYLQHIVVHQALLDSHWQVDDVLDEVSRKPTGKTPQQVKVVIQKSSSQTPDKDAWLALLSSHPPLQARKISPALYARLYRSYRDWLLDINDRHAENKTKANVPRIDWDRRDRENLQALRQLATFLNATKQGPRRSKTYYLKLLSNLSTVEKNLHQMPRTSAFLVANSESVSQYQIRRLQNAYDDLRALFDSPPRWRLLRNAGLSEERMMGPARQYLENLVDTEHEVQRCRK</sequence>
<name>A0A9Q3UA92_VIBPH</name>
<reference evidence="3" key="1">
    <citation type="submission" date="2020-09" db="EMBL/GenBank/DDBJ databases">
        <title>Genome sequence of Vibrio parahaemolyticus isolates.</title>
        <authorList>
            <person name="Hammerl J.A."/>
            <person name="Strauch E."/>
        </authorList>
    </citation>
    <scope>NUCLEOTIDE SEQUENCE</scope>
    <source>
        <strain evidence="3">17-VB00146</strain>
    </source>
</reference>
<proteinExistence type="predicted"/>